<protein>
    <submittedName>
        <fullName evidence="2">Urease accessory protein</fullName>
    </submittedName>
</protein>
<reference evidence="3" key="1">
    <citation type="journal article" date="2019" name="Int. J. Syst. Evol. Microbiol.">
        <title>The Global Catalogue of Microorganisms (GCM) 10K type strain sequencing project: providing services to taxonomists for standard genome sequencing and annotation.</title>
        <authorList>
            <consortium name="The Broad Institute Genomics Platform"/>
            <consortium name="The Broad Institute Genome Sequencing Center for Infectious Disease"/>
            <person name="Wu L."/>
            <person name="Ma J."/>
        </authorList>
    </citation>
    <scope>NUCLEOTIDE SEQUENCE [LARGE SCALE GENOMIC DNA]</scope>
    <source>
        <strain evidence="3">KCTC 52490</strain>
    </source>
</reference>
<sequence>METLLPLLLALSVGFAHAFEADHLLAVSNIVTRRTTIGLALKDGVFWGLGHTSTILLVGSVFMVGKFALREADFRYLEASVGVMLVSLGVLRLYKLLNAPNKILAHPHMHSSDGHEHGLAYGIGLLHGLAGSGALVLSVLTRIKGTGAGMFYLVLFGVGSMVGMMVAAGAFSIPFSLRLAANPTVRITLVALSSLVCIGLGTAVIYENVLVR</sequence>
<keyword evidence="3" id="KW-1185">Reference proteome</keyword>
<name>A0ABW6AKX7_9BACT</name>
<keyword evidence="1" id="KW-1133">Transmembrane helix</keyword>
<organism evidence="2 3">
    <name type="scientific">Spirosoma flavum</name>
    <dbReference type="NCBI Taxonomy" id="2048557"/>
    <lineage>
        <taxon>Bacteria</taxon>
        <taxon>Pseudomonadati</taxon>
        <taxon>Bacteroidota</taxon>
        <taxon>Cytophagia</taxon>
        <taxon>Cytophagales</taxon>
        <taxon>Cytophagaceae</taxon>
        <taxon>Spirosoma</taxon>
    </lineage>
</organism>
<comment type="caution">
    <text evidence="2">The sequence shown here is derived from an EMBL/GenBank/DDBJ whole genome shotgun (WGS) entry which is preliminary data.</text>
</comment>
<feature type="transmembrane region" description="Helical" evidence="1">
    <location>
        <begin position="119"/>
        <end position="140"/>
    </location>
</feature>
<evidence type="ECO:0000256" key="1">
    <source>
        <dbReference type="SAM" id="Phobius"/>
    </source>
</evidence>
<feature type="transmembrane region" description="Helical" evidence="1">
    <location>
        <begin position="152"/>
        <end position="173"/>
    </location>
</feature>
<dbReference type="PANTHER" id="PTHR33876">
    <property type="entry name" value="UNNAMED PRODUCT"/>
    <property type="match status" value="1"/>
</dbReference>
<dbReference type="Proteomes" id="UP001597512">
    <property type="component" value="Unassembled WGS sequence"/>
</dbReference>
<feature type="transmembrane region" description="Helical" evidence="1">
    <location>
        <begin position="45"/>
        <end position="64"/>
    </location>
</feature>
<evidence type="ECO:0000313" key="2">
    <source>
        <dbReference type="EMBL" id="MFD2935148.1"/>
    </source>
</evidence>
<evidence type="ECO:0000313" key="3">
    <source>
        <dbReference type="Proteomes" id="UP001597512"/>
    </source>
</evidence>
<keyword evidence="1" id="KW-0472">Membrane</keyword>
<feature type="transmembrane region" description="Helical" evidence="1">
    <location>
        <begin position="185"/>
        <end position="206"/>
    </location>
</feature>
<dbReference type="InterPro" id="IPR052776">
    <property type="entry name" value="Chloro_ReproSupport/MetalTrans"/>
</dbReference>
<proteinExistence type="predicted"/>
<gene>
    <name evidence="2" type="ORF">ACFS25_15255</name>
</gene>
<dbReference type="PANTHER" id="PTHR33876:SF4">
    <property type="entry name" value="CHLOROPLAST PROTEIN FOR GROWTH AND FERTILITY 2"/>
    <property type="match status" value="1"/>
</dbReference>
<feature type="transmembrane region" description="Helical" evidence="1">
    <location>
        <begin position="76"/>
        <end position="94"/>
    </location>
</feature>
<keyword evidence="1" id="KW-0812">Transmembrane</keyword>
<dbReference type="EMBL" id="JBHUOM010000012">
    <property type="protein sequence ID" value="MFD2935148.1"/>
    <property type="molecule type" value="Genomic_DNA"/>
</dbReference>
<accession>A0ABW6AKX7</accession>
<dbReference type="RefSeq" id="WP_381502514.1">
    <property type="nucleotide sequence ID" value="NZ_JBHUOM010000012.1"/>
</dbReference>